<gene>
    <name evidence="1" type="ORF">QNO04_17720</name>
</gene>
<keyword evidence="2" id="KW-1185">Reference proteome</keyword>
<proteinExistence type="predicted"/>
<reference evidence="1 2" key="1">
    <citation type="submission" date="2023-05" db="EMBL/GenBank/DDBJ databases">
        <title>Streptomyces fuscus sp. nov., a brown-black pigment producing actinomyces isolated from dry sand of Sea duck farm.</title>
        <authorList>
            <person name="Xie J."/>
            <person name="Shen N."/>
        </authorList>
    </citation>
    <scope>NUCLEOTIDE SEQUENCE [LARGE SCALE GENOMIC DNA]</scope>
    <source>
        <strain evidence="1 2">CGMCC 4.1745</strain>
    </source>
</reference>
<organism evidence="1 2">
    <name type="scientific">Streptomyces lusitanus</name>
    <dbReference type="NCBI Taxonomy" id="68232"/>
    <lineage>
        <taxon>Bacteria</taxon>
        <taxon>Bacillati</taxon>
        <taxon>Actinomycetota</taxon>
        <taxon>Actinomycetes</taxon>
        <taxon>Kitasatosporales</taxon>
        <taxon>Streptomycetaceae</taxon>
        <taxon>Streptomyces</taxon>
    </lineage>
</organism>
<accession>A0ABU3JTP1</accession>
<sequence>MEPLPITDPPAVQPAHTHPLTACRILLETGEDAPRVPGERPEAVLTPQGVQMNDERHAGGRGPTLRLPAAATGTQTRIAPANTAGHAAPGPLTDFLVQRAAVP</sequence>
<protein>
    <submittedName>
        <fullName evidence="1">Uncharacterized protein</fullName>
    </submittedName>
</protein>
<dbReference type="RefSeq" id="WP_394314547.1">
    <property type="nucleotide sequence ID" value="NZ_JASKMA010000012.1"/>
</dbReference>
<evidence type="ECO:0000313" key="2">
    <source>
        <dbReference type="Proteomes" id="UP001249760"/>
    </source>
</evidence>
<dbReference type="Proteomes" id="UP001249760">
    <property type="component" value="Unassembled WGS sequence"/>
</dbReference>
<dbReference type="EMBL" id="JASKMA010000012">
    <property type="protein sequence ID" value="MDT6985298.1"/>
    <property type="molecule type" value="Genomic_DNA"/>
</dbReference>
<evidence type="ECO:0000313" key="1">
    <source>
        <dbReference type="EMBL" id="MDT6985298.1"/>
    </source>
</evidence>
<name>A0ABU3JTP1_9ACTN</name>
<comment type="caution">
    <text evidence="1">The sequence shown here is derived from an EMBL/GenBank/DDBJ whole genome shotgun (WGS) entry which is preliminary data.</text>
</comment>